<name>A0A1F7UVC1_9BACT</name>
<comment type="caution">
    <text evidence="1">The sequence shown here is derived from an EMBL/GenBank/DDBJ whole genome shotgun (WGS) entry which is preliminary data.</text>
</comment>
<sequence>MATIIVKGDLYDRLDGKLHEIKRQMRQKEGYGFDSERLDLALQAVIEGRFEAVGGQFPCLIHAADLIPKGWTVVEDVNPTLDLDISKLVPRSFLKEGEAVISGPEMRTRARELKGNWGLSDGKRMLADKGKLIRAEFHPFYIPLAGTLLRGPGGGLDIPCLDFDGGRWYLYFGWLGHDWDDCGRLACSE</sequence>
<reference evidence="1 2" key="1">
    <citation type="journal article" date="2016" name="Nat. Commun.">
        <title>Thousands of microbial genomes shed light on interconnected biogeochemical processes in an aquifer system.</title>
        <authorList>
            <person name="Anantharaman K."/>
            <person name="Brown C.T."/>
            <person name="Hug L.A."/>
            <person name="Sharon I."/>
            <person name="Castelle C.J."/>
            <person name="Probst A.J."/>
            <person name="Thomas B.C."/>
            <person name="Singh A."/>
            <person name="Wilkins M.J."/>
            <person name="Karaoz U."/>
            <person name="Brodie E.L."/>
            <person name="Williams K.H."/>
            <person name="Hubbard S.S."/>
            <person name="Banfield J.F."/>
        </authorList>
    </citation>
    <scope>NUCLEOTIDE SEQUENCE [LARGE SCALE GENOMIC DNA]</scope>
</reference>
<accession>A0A1F7UVC1</accession>
<proteinExistence type="predicted"/>
<protein>
    <submittedName>
        <fullName evidence="1">Uncharacterized protein</fullName>
    </submittedName>
</protein>
<organism evidence="1 2">
    <name type="scientific">Candidatus Uhrbacteria bacterium RIFCSPLOWO2_01_FULL_47_24</name>
    <dbReference type="NCBI Taxonomy" id="1802401"/>
    <lineage>
        <taxon>Bacteria</taxon>
        <taxon>Candidatus Uhriibacteriota</taxon>
    </lineage>
</organism>
<dbReference type="STRING" id="1802401.A3B21_04425"/>
<dbReference type="AlphaFoldDB" id="A0A1F7UVC1"/>
<dbReference type="EMBL" id="MGEJ01000003">
    <property type="protein sequence ID" value="OGL81668.1"/>
    <property type="molecule type" value="Genomic_DNA"/>
</dbReference>
<evidence type="ECO:0000313" key="2">
    <source>
        <dbReference type="Proteomes" id="UP000176897"/>
    </source>
</evidence>
<evidence type="ECO:0000313" key="1">
    <source>
        <dbReference type="EMBL" id="OGL81668.1"/>
    </source>
</evidence>
<dbReference type="Proteomes" id="UP000176897">
    <property type="component" value="Unassembled WGS sequence"/>
</dbReference>
<gene>
    <name evidence="1" type="ORF">A3B21_04425</name>
</gene>